<gene>
    <name evidence="1" type="ORF">PPENT_87.1.T2220008</name>
</gene>
<dbReference type="InterPro" id="IPR019734">
    <property type="entry name" value="TPR_rpt"/>
</dbReference>
<dbReference type="EMBL" id="CAJJDO010000222">
    <property type="protein sequence ID" value="CAD8214543.1"/>
    <property type="molecule type" value="Genomic_DNA"/>
</dbReference>
<proteinExistence type="predicted"/>
<comment type="caution">
    <text evidence="1">The sequence shown here is derived from an EMBL/GenBank/DDBJ whole genome shotgun (WGS) entry which is preliminary data.</text>
</comment>
<reference evidence="1" key="1">
    <citation type="submission" date="2021-01" db="EMBL/GenBank/DDBJ databases">
        <authorList>
            <consortium name="Genoscope - CEA"/>
            <person name="William W."/>
        </authorList>
    </citation>
    <scope>NUCLEOTIDE SEQUENCE</scope>
</reference>
<protein>
    <recommendedName>
        <fullName evidence="3">Tetratricopeptide repeat protein</fullName>
    </recommendedName>
</protein>
<name>A0A8S1YLF4_9CILI</name>
<evidence type="ECO:0008006" key="3">
    <source>
        <dbReference type="Google" id="ProtNLM"/>
    </source>
</evidence>
<keyword evidence="2" id="KW-1185">Reference proteome</keyword>
<dbReference type="AlphaFoldDB" id="A0A8S1YLF4"/>
<dbReference type="Proteomes" id="UP000689195">
    <property type="component" value="Unassembled WGS sequence"/>
</dbReference>
<evidence type="ECO:0000313" key="1">
    <source>
        <dbReference type="EMBL" id="CAD8214543.1"/>
    </source>
</evidence>
<dbReference type="SMART" id="SM00028">
    <property type="entry name" value="TPR"/>
    <property type="match status" value="2"/>
</dbReference>
<accession>A0A8S1YLF4</accession>
<dbReference type="OrthoDB" id="318753at2759"/>
<organism evidence="1 2">
    <name type="scientific">Paramecium pentaurelia</name>
    <dbReference type="NCBI Taxonomy" id="43138"/>
    <lineage>
        <taxon>Eukaryota</taxon>
        <taxon>Sar</taxon>
        <taxon>Alveolata</taxon>
        <taxon>Ciliophora</taxon>
        <taxon>Intramacronucleata</taxon>
        <taxon>Oligohymenophorea</taxon>
        <taxon>Peniculida</taxon>
        <taxon>Parameciidae</taxon>
        <taxon>Paramecium</taxon>
    </lineage>
</organism>
<sequence length="383" mass="45426">MKQQKLFTCQDIAHENEVIQGFCLNFGCQDARSQFCLQCGFDPKQHTNCKKDLKGFGQIESFIIKFNQYILELTTQLNKSYQSVKIKYEEFIKQLEKMKIQLLKISEYLSQQEYKQIKDNLLIIKECYQFSNNQEEIIKQNQIGTQLININRMIKAFDLDKEQQQIKDIKQQSEITLEQGIQLLNQKKWYEANEKINQYLKLLEKQKSFAIIFQSMTLIEMNQPGKGINMREQAKQINSNLYTDLLDYSNKELTQNPQNTFVLISKSYALNEEKKYQEAIKQCDKVLIEEPQHLIALYRKSFSLEYLNQHSQAIQCIEKALNSDLKYSIGYMMQDNLLVLYFKGSHYKVLVNIKMQLTVMIKQSNWILIMQKPIRLKVIYQRN</sequence>
<evidence type="ECO:0000313" key="2">
    <source>
        <dbReference type="Proteomes" id="UP000689195"/>
    </source>
</evidence>